<evidence type="ECO:0000313" key="10">
    <source>
        <dbReference type="Proteomes" id="UP000807353"/>
    </source>
</evidence>
<accession>A0A9P5Y1N9</accession>
<evidence type="ECO:0000313" key="9">
    <source>
        <dbReference type="EMBL" id="KAF9461074.1"/>
    </source>
</evidence>
<dbReference type="SMART" id="SM00230">
    <property type="entry name" value="CysPc"/>
    <property type="match status" value="1"/>
</dbReference>
<dbReference type="PRINTS" id="PR00704">
    <property type="entry name" value="CALPAIN"/>
</dbReference>
<organism evidence="9 10">
    <name type="scientific">Collybia nuda</name>
    <dbReference type="NCBI Taxonomy" id="64659"/>
    <lineage>
        <taxon>Eukaryota</taxon>
        <taxon>Fungi</taxon>
        <taxon>Dikarya</taxon>
        <taxon>Basidiomycota</taxon>
        <taxon>Agaricomycotina</taxon>
        <taxon>Agaricomycetes</taxon>
        <taxon>Agaricomycetidae</taxon>
        <taxon>Agaricales</taxon>
        <taxon>Tricholomatineae</taxon>
        <taxon>Clitocybaceae</taxon>
        <taxon>Collybia</taxon>
    </lineage>
</organism>
<evidence type="ECO:0000256" key="2">
    <source>
        <dbReference type="ARBA" id="ARBA00022670"/>
    </source>
</evidence>
<evidence type="ECO:0000256" key="4">
    <source>
        <dbReference type="ARBA" id="ARBA00022807"/>
    </source>
</evidence>
<feature type="domain" description="Calpain catalytic" evidence="8">
    <location>
        <begin position="66"/>
        <end position="395"/>
    </location>
</feature>
<dbReference type="PROSITE" id="PS00139">
    <property type="entry name" value="THIOL_PROTEASE_CYS"/>
    <property type="match status" value="1"/>
</dbReference>
<evidence type="ECO:0000256" key="5">
    <source>
        <dbReference type="PIRSR" id="PIRSR622684-1"/>
    </source>
</evidence>
<evidence type="ECO:0000259" key="8">
    <source>
        <dbReference type="PROSITE" id="PS50203"/>
    </source>
</evidence>
<proteinExistence type="inferred from homology"/>
<dbReference type="InterPro" id="IPR001300">
    <property type="entry name" value="Peptidase_C2_calpain_cat"/>
</dbReference>
<dbReference type="GO" id="GO:0006508">
    <property type="term" value="P:proteolysis"/>
    <property type="evidence" value="ECO:0007669"/>
    <property type="project" value="UniProtKB-KW"/>
</dbReference>
<dbReference type="CDD" id="cd00044">
    <property type="entry name" value="CysPc"/>
    <property type="match status" value="1"/>
</dbReference>
<feature type="active site" evidence="5 6">
    <location>
        <position position="316"/>
    </location>
</feature>
<protein>
    <recommendedName>
        <fullName evidence="8">Calpain catalytic domain-containing protein</fullName>
    </recommendedName>
</protein>
<evidence type="ECO:0000256" key="1">
    <source>
        <dbReference type="ARBA" id="ARBA00007623"/>
    </source>
</evidence>
<feature type="region of interest" description="Disordered" evidence="7">
    <location>
        <begin position="579"/>
        <end position="671"/>
    </location>
</feature>
<gene>
    <name evidence="9" type="ORF">BDZ94DRAFT_1221970</name>
</gene>
<dbReference type="SUPFAM" id="SSF54001">
    <property type="entry name" value="Cysteine proteinases"/>
    <property type="match status" value="1"/>
</dbReference>
<dbReference type="InterPro" id="IPR000169">
    <property type="entry name" value="Pept_cys_AS"/>
</dbReference>
<dbReference type="Gene3D" id="3.90.70.10">
    <property type="entry name" value="Cysteine proteinases"/>
    <property type="match status" value="1"/>
</dbReference>
<evidence type="ECO:0000256" key="3">
    <source>
        <dbReference type="ARBA" id="ARBA00022801"/>
    </source>
</evidence>
<keyword evidence="3 6" id="KW-0378">Hydrolase</keyword>
<dbReference type="PANTHER" id="PTHR10183">
    <property type="entry name" value="CALPAIN"/>
    <property type="match status" value="1"/>
</dbReference>
<dbReference type="InterPro" id="IPR022684">
    <property type="entry name" value="Calpain_cysteine_protease"/>
</dbReference>
<feature type="active site" evidence="5 6">
    <location>
        <position position="130"/>
    </location>
</feature>
<name>A0A9P5Y1N9_9AGAR</name>
<dbReference type="AlphaFoldDB" id="A0A9P5Y1N9"/>
<dbReference type="EMBL" id="MU150289">
    <property type="protein sequence ID" value="KAF9461074.1"/>
    <property type="molecule type" value="Genomic_DNA"/>
</dbReference>
<reference evidence="9" key="1">
    <citation type="submission" date="2020-11" db="EMBL/GenBank/DDBJ databases">
        <authorList>
            <consortium name="DOE Joint Genome Institute"/>
            <person name="Ahrendt S."/>
            <person name="Riley R."/>
            <person name="Andreopoulos W."/>
            <person name="Labutti K."/>
            <person name="Pangilinan J."/>
            <person name="Ruiz-Duenas F.J."/>
            <person name="Barrasa J.M."/>
            <person name="Sanchez-Garcia M."/>
            <person name="Camarero S."/>
            <person name="Miyauchi S."/>
            <person name="Serrano A."/>
            <person name="Linde D."/>
            <person name="Babiker R."/>
            <person name="Drula E."/>
            <person name="Ayuso-Fernandez I."/>
            <person name="Pacheco R."/>
            <person name="Padilla G."/>
            <person name="Ferreira P."/>
            <person name="Barriuso J."/>
            <person name="Kellner H."/>
            <person name="Castanera R."/>
            <person name="Alfaro M."/>
            <person name="Ramirez L."/>
            <person name="Pisabarro A.G."/>
            <person name="Kuo A."/>
            <person name="Tritt A."/>
            <person name="Lipzen A."/>
            <person name="He G."/>
            <person name="Yan M."/>
            <person name="Ng V."/>
            <person name="Cullen D."/>
            <person name="Martin F."/>
            <person name="Rosso M.-N."/>
            <person name="Henrissat B."/>
            <person name="Hibbett D."/>
            <person name="Martinez A.T."/>
            <person name="Grigoriev I.V."/>
        </authorList>
    </citation>
    <scope>NUCLEOTIDE SEQUENCE</scope>
    <source>
        <strain evidence="9">CBS 247.69</strain>
    </source>
</reference>
<dbReference type="Pfam" id="PF00648">
    <property type="entry name" value="Peptidase_C2"/>
    <property type="match status" value="1"/>
</dbReference>
<comment type="caution">
    <text evidence="9">The sequence shown here is derived from an EMBL/GenBank/DDBJ whole genome shotgun (WGS) entry which is preliminary data.</text>
</comment>
<dbReference type="OrthoDB" id="424753at2759"/>
<dbReference type="GO" id="GO:0004198">
    <property type="term" value="F:calcium-dependent cysteine-type endopeptidase activity"/>
    <property type="evidence" value="ECO:0007669"/>
    <property type="project" value="InterPro"/>
</dbReference>
<dbReference type="Proteomes" id="UP000807353">
    <property type="component" value="Unassembled WGS sequence"/>
</dbReference>
<keyword evidence="2 6" id="KW-0645">Protease</keyword>
<dbReference type="PROSITE" id="PS50203">
    <property type="entry name" value="CALPAIN_CAT"/>
    <property type="match status" value="1"/>
</dbReference>
<evidence type="ECO:0000256" key="7">
    <source>
        <dbReference type="SAM" id="MobiDB-lite"/>
    </source>
</evidence>
<feature type="active site" evidence="5 6">
    <location>
        <position position="336"/>
    </location>
</feature>
<keyword evidence="10" id="KW-1185">Reference proteome</keyword>
<keyword evidence="4 6" id="KW-0788">Thiol protease</keyword>
<sequence>MTKRKNQTTRVERKVNPKQLTPSKASFVQQEIRGGLLVTNELEKALQGCKSKVSQIAKDCREKNRKFRDIEFDLEGDSSRCLHGLSSTDSDEPSYSPSDVQRVTQIFDKPSFFVDGADSNDIVQGSLGDCWFLSALATMSTAKGLVEKFCVARDEQVGVYGFIFFRDTAWVVVIIDDLLFTSIPKFEELTNVEKHLYHNDKERFNRSARKGGKSLYFAKSGTNGETWVPLIEKAFAKLHGSYAALSGGEACEAVEDLTGGVSSFIFSKDILDIDRFWKEELLLANIDRLFGCAYDNLDSTRHGNQGATVNGLFGGHAYSVLRAVEYNGKRFVVIRNPWGKSEWTGPWSDGSREWTPEWLPALAALGHSFGDDGQFVMEYSDFLENWEQIDRTLLFDSSWVMSSQWLKVTAKPLPTAWAYGDVSFTISIPKPTSAVIVLSKLDDRYFEPISGRARWTFDFIVFRKGETTPVTVSTHSRFFSRSVNVELLLQPGEYVVHVRLDRTIARPQDYYETGINDWSERTLSRVLTELALSQSIASNFDKSEAANILPTSLSVLAGQDLSELEAKAAAAAEALKAEQEALPGKQTDVPTEGAPKSNDNIVIVVSDSEAVPGSVENLEDHSKSGTDEDDDQNTTTDGDKNKDDEDNESSIEEDKSVQQSSSSEPPEYGPVEDNVIYLGLRVYTHKSSPAVVGGQLRHEMATSFAGLAIDGL</sequence>
<comment type="similarity">
    <text evidence="1">Belongs to the peptidase C2 family.</text>
</comment>
<evidence type="ECO:0000256" key="6">
    <source>
        <dbReference type="PROSITE-ProRule" id="PRU00239"/>
    </source>
</evidence>
<dbReference type="PANTHER" id="PTHR10183:SF379">
    <property type="entry name" value="CALPAIN-5"/>
    <property type="match status" value="1"/>
</dbReference>
<dbReference type="InterPro" id="IPR038765">
    <property type="entry name" value="Papain-like_cys_pep_sf"/>
</dbReference>